<protein>
    <submittedName>
        <fullName evidence="1">Uncharacterized protein</fullName>
    </submittedName>
</protein>
<evidence type="ECO:0000313" key="1">
    <source>
        <dbReference type="EMBL" id="EFJ21897.1"/>
    </source>
</evidence>
<dbReference type="EMBL" id="GL377598">
    <property type="protein sequence ID" value="EFJ21897.1"/>
    <property type="molecule type" value="Genomic_DNA"/>
</dbReference>
<sequence length="238" mass="26487">MSTQPLSIALQPQHLCICSTLSLTPLKPQTTALNPLHPSPEEEALSTAISVARTGLILECSDIIITLCHNDGHPVHKETGYEKTNIASANQTLGIVGNKIQNSHRHGVPKDAKLPFLRHQTDQETHFLNQSIVRVNTTTSNLANLQAKSFINIVVGKVSVLKAYADLINYYGGQHPLSLDVLDYSFRMRATSKLAGGTVLGHHRFRRQTIVRLLSYYRMLKTLKQLWACLSVHQRLKP</sequence>
<dbReference type="KEGG" id="smo:SELMODRAFT_417211"/>
<dbReference type="InParanoid" id="D8S1R1"/>
<dbReference type="HOGENOM" id="CLU_1167570_0_0_1"/>
<dbReference type="Gramene" id="EFJ21897">
    <property type="protein sequence ID" value="EFJ21897"/>
    <property type="gene ID" value="SELMODRAFT_417211"/>
</dbReference>
<organism evidence="2">
    <name type="scientific">Selaginella moellendorffii</name>
    <name type="common">Spikemoss</name>
    <dbReference type="NCBI Taxonomy" id="88036"/>
    <lineage>
        <taxon>Eukaryota</taxon>
        <taxon>Viridiplantae</taxon>
        <taxon>Streptophyta</taxon>
        <taxon>Embryophyta</taxon>
        <taxon>Tracheophyta</taxon>
        <taxon>Lycopodiopsida</taxon>
        <taxon>Selaginellales</taxon>
        <taxon>Selaginellaceae</taxon>
        <taxon>Selaginella</taxon>
    </lineage>
</organism>
<evidence type="ECO:0000313" key="2">
    <source>
        <dbReference type="Proteomes" id="UP000001514"/>
    </source>
</evidence>
<dbReference type="AlphaFoldDB" id="D8S1R1"/>
<name>D8S1R1_SELML</name>
<reference evidence="1 2" key="1">
    <citation type="journal article" date="2011" name="Science">
        <title>The Selaginella genome identifies genetic changes associated with the evolution of vascular plants.</title>
        <authorList>
            <person name="Banks J.A."/>
            <person name="Nishiyama T."/>
            <person name="Hasebe M."/>
            <person name="Bowman J.L."/>
            <person name="Gribskov M."/>
            <person name="dePamphilis C."/>
            <person name="Albert V.A."/>
            <person name="Aono N."/>
            <person name="Aoyama T."/>
            <person name="Ambrose B.A."/>
            <person name="Ashton N.W."/>
            <person name="Axtell M.J."/>
            <person name="Barker E."/>
            <person name="Barker M.S."/>
            <person name="Bennetzen J.L."/>
            <person name="Bonawitz N.D."/>
            <person name="Chapple C."/>
            <person name="Cheng C."/>
            <person name="Correa L.G."/>
            <person name="Dacre M."/>
            <person name="DeBarry J."/>
            <person name="Dreyer I."/>
            <person name="Elias M."/>
            <person name="Engstrom E.M."/>
            <person name="Estelle M."/>
            <person name="Feng L."/>
            <person name="Finet C."/>
            <person name="Floyd S.K."/>
            <person name="Frommer W.B."/>
            <person name="Fujita T."/>
            <person name="Gramzow L."/>
            <person name="Gutensohn M."/>
            <person name="Harholt J."/>
            <person name="Hattori M."/>
            <person name="Heyl A."/>
            <person name="Hirai T."/>
            <person name="Hiwatashi Y."/>
            <person name="Ishikawa M."/>
            <person name="Iwata M."/>
            <person name="Karol K.G."/>
            <person name="Koehler B."/>
            <person name="Kolukisaoglu U."/>
            <person name="Kubo M."/>
            <person name="Kurata T."/>
            <person name="Lalonde S."/>
            <person name="Li K."/>
            <person name="Li Y."/>
            <person name="Litt A."/>
            <person name="Lyons E."/>
            <person name="Manning G."/>
            <person name="Maruyama T."/>
            <person name="Michael T.P."/>
            <person name="Mikami K."/>
            <person name="Miyazaki S."/>
            <person name="Morinaga S."/>
            <person name="Murata T."/>
            <person name="Mueller-Roeber B."/>
            <person name="Nelson D.R."/>
            <person name="Obara M."/>
            <person name="Oguri Y."/>
            <person name="Olmstead R.G."/>
            <person name="Onodera N."/>
            <person name="Petersen B.L."/>
            <person name="Pils B."/>
            <person name="Prigge M."/>
            <person name="Rensing S.A."/>
            <person name="Riano-Pachon D.M."/>
            <person name="Roberts A.W."/>
            <person name="Sato Y."/>
            <person name="Scheller H.V."/>
            <person name="Schulz B."/>
            <person name="Schulz C."/>
            <person name="Shakirov E.V."/>
            <person name="Shibagaki N."/>
            <person name="Shinohara N."/>
            <person name="Shippen D.E."/>
            <person name="Soerensen I."/>
            <person name="Sotooka R."/>
            <person name="Sugimoto N."/>
            <person name="Sugita M."/>
            <person name="Sumikawa N."/>
            <person name="Tanurdzic M."/>
            <person name="Theissen G."/>
            <person name="Ulvskov P."/>
            <person name="Wakazuki S."/>
            <person name="Weng J.K."/>
            <person name="Willats W.W."/>
            <person name="Wipf D."/>
            <person name="Wolf P.G."/>
            <person name="Yang L."/>
            <person name="Zimmer A.D."/>
            <person name="Zhu Q."/>
            <person name="Mitros T."/>
            <person name="Hellsten U."/>
            <person name="Loque D."/>
            <person name="Otillar R."/>
            <person name="Salamov A."/>
            <person name="Schmutz J."/>
            <person name="Shapiro H."/>
            <person name="Lindquist E."/>
            <person name="Lucas S."/>
            <person name="Rokhsar D."/>
            <person name="Grigoriev I.V."/>
        </authorList>
    </citation>
    <scope>NUCLEOTIDE SEQUENCE [LARGE SCALE GENOMIC DNA]</scope>
</reference>
<keyword evidence="2" id="KW-1185">Reference proteome</keyword>
<accession>D8S1R1</accession>
<proteinExistence type="predicted"/>
<dbReference type="Proteomes" id="UP000001514">
    <property type="component" value="Unassembled WGS sequence"/>
</dbReference>
<gene>
    <name evidence="1" type="ORF">SELMODRAFT_417211</name>
</gene>